<dbReference type="RefSeq" id="WP_091975514.1">
    <property type="nucleotide sequence ID" value="NZ_CAUWDX010000032.1"/>
</dbReference>
<gene>
    <name evidence="1" type="ORF">SAMN05216454_10730</name>
</gene>
<dbReference type="GO" id="GO:0000287">
    <property type="term" value="F:magnesium ion binding"/>
    <property type="evidence" value="ECO:0007669"/>
    <property type="project" value="TreeGrafter"/>
</dbReference>
<reference evidence="1 2" key="1">
    <citation type="submission" date="2016-10" db="EMBL/GenBank/DDBJ databases">
        <authorList>
            <person name="de Groot N.N."/>
        </authorList>
    </citation>
    <scope>NUCLEOTIDE SEQUENCE [LARGE SCALE GENOMIC DNA]</scope>
    <source>
        <strain evidence="1 2">Calf135</strain>
    </source>
</reference>
<evidence type="ECO:0008006" key="3">
    <source>
        <dbReference type="Google" id="ProtNLM"/>
    </source>
</evidence>
<dbReference type="NCBIfam" id="TIGR01484">
    <property type="entry name" value="HAD-SF-IIB"/>
    <property type="match status" value="1"/>
</dbReference>
<dbReference type="PANTHER" id="PTHR10000">
    <property type="entry name" value="PHOSPHOSERINE PHOSPHATASE"/>
    <property type="match status" value="1"/>
</dbReference>
<dbReference type="Gene3D" id="3.40.50.1000">
    <property type="entry name" value="HAD superfamily/HAD-like"/>
    <property type="match status" value="1"/>
</dbReference>
<dbReference type="CDD" id="cd07518">
    <property type="entry name" value="HAD_YbiV-Like"/>
    <property type="match status" value="1"/>
</dbReference>
<evidence type="ECO:0000313" key="1">
    <source>
        <dbReference type="EMBL" id="SEN63156.1"/>
    </source>
</evidence>
<dbReference type="Gene3D" id="3.30.1240.10">
    <property type="match status" value="1"/>
</dbReference>
<dbReference type="InterPro" id="IPR000150">
    <property type="entry name" value="Cof"/>
</dbReference>
<name>A0A1H8I527_9FIRM</name>
<dbReference type="SUPFAM" id="SSF56784">
    <property type="entry name" value="HAD-like"/>
    <property type="match status" value="1"/>
</dbReference>
<dbReference type="PROSITE" id="PS01229">
    <property type="entry name" value="COF_2"/>
    <property type="match status" value="1"/>
</dbReference>
<organism evidence="1 2">
    <name type="scientific">Peptostreptococcus russellii</name>
    <dbReference type="NCBI Taxonomy" id="215200"/>
    <lineage>
        <taxon>Bacteria</taxon>
        <taxon>Bacillati</taxon>
        <taxon>Bacillota</taxon>
        <taxon>Clostridia</taxon>
        <taxon>Peptostreptococcales</taxon>
        <taxon>Peptostreptococcaceae</taxon>
        <taxon>Peptostreptococcus</taxon>
    </lineage>
</organism>
<dbReference type="Proteomes" id="UP000199512">
    <property type="component" value="Unassembled WGS sequence"/>
</dbReference>
<dbReference type="NCBIfam" id="TIGR00099">
    <property type="entry name" value="Cof-subfamily"/>
    <property type="match status" value="1"/>
</dbReference>
<proteinExistence type="predicted"/>
<protein>
    <recommendedName>
        <fullName evidence="3">Hydrolase</fullName>
    </recommendedName>
</protein>
<dbReference type="SFLD" id="SFLDG01140">
    <property type="entry name" value="C2.B:_Phosphomannomutase_and_P"/>
    <property type="match status" value="1"/>
</dbReference>
<dbReference type="EMBL" id="FODF01000007">
    <property type="protein sequence ID" value="SEN63156.1"/>
    <property type="molecule type" value="Genomic_DNA"/>
</dbReference>
<evidence type="ECO:0000313" key="2">
    <source>
        <dbReference type="Proteomes" id="UP000199512"/>
    </source>
</evidence>
<accession>A0A1H8I527</accession>
<dbReference type="GO" id="GO:0016791">
    <property type="term" value="F:phosphatase activity"/>
    <property type="evidence" value="ECO:0007669"/>
    <property type="project" value="TreeGrafter"/>
</dbReference>
<dbReference type="InterPro" id="IPR006379">
    <property type="entry name" value="HAD-SF_hydro_IIB"/>
</dbReference>
<dbReference type="InterPro" id="IPR023214">
    <property type="entry name" value="HAD_sf"/>
</dbReference>
<dbReference type="GO" id="GO:0005829">
    <property type="term" value="C:cytosol"/>
    <property type="evidence" value="ECO:0007669"/>
    <property type="project" value="TreeGrafter"/>
</dbReference>
<dbReference type="SFLD" id="SFLDS00003">
    <property type="entry name" value="Haloacid_Dehalogenase"/>
    <property type="match status" value="1"/>
</dbReference>
<dbReference type="Pfam" id="PF08282">
    <property type="entry name" value="Hydrolase_3"/>
    <property type="match status" value="1"/>
</dbReference>
<dbReference type="STRING" id="215200.SAMN05216454_10730"/>
<dbReference type="OrthoDB" id="9781413at2"/>
<dbReference type="InterPro" id="IPR036412">
    <property type="entry name" value="HAD-like_sf"/>
</dbReference>
<dbReference type="AlphaFoldDB" id="A0A1H8I527"/>
<keyword evidence="2" id="KW-1185">Reference proteome</keyword>
<sequence>MVKLVIVDLDGTFLDDNKEMSPEFGKVFKALKEKGVQFCAASGRQLASIKEQFKKYQDDMIFIAENGSVIEIDGKIAHVEYLSSDIRDKVLKRIKTLKDDKKVIYCTKEYSYIDDLNDEQSRKNAELFLPKHKVVKNFDNIEELPVKFSVYSKDGYDSDFEKLVEEFGDIATVCTSGFEWLDIIPKNSSKGTSIKKIQKMLNITDKETMAFGDQMNDFDMLNSAYYSYAMDNAIDEVKQICRFSAPSNNDYGVVQVLKEFFNID</sequence>
<dbReference type="PANTHER" id="PTHR10000:SF53">
    <property type="entry name" value="5-AMINO-6-(5-PHOSPHO-D-RIBITYLAMINO)URACIL PHOSPHATASE YBJI-RELATED"/>
    <property type="match status" value="1"/>
</dbReference>